<evidence type="ECO:0000313" key="10">
    <source>
        <dbReference type="Proteomes" id="UP000261166"/>
    </source>
</evidence>
<dbReference type="AlphaFoldDB" id="A0A3E3IEH5"/>
<evidence type="ECO:0000256" key="3">
    <source>
        <dbReference type="ARBA" id="ARBA00008766"/>
    </source>
</evidence>
<name>A0A3E3IEH5_9FIRM</name>
<dbReference type="EMBL" id="QVLU01000035">
    <property type="protein sequence ID" value="RGE65484.1"/>
    <property type="molecule type" value="Genomic_DNA"/>
</dbReference>
<comment type="similarity">
    <text evidence="3">Belongs to the peptidase M24B family.</text>
</comment>
<evidence type="ECO:0000256" key="4">
    <source>
        <dbReference type="ARBA" id="ARBA00012574"/>
    </source>
</evidence>
<dbReference type="InterPro" id="IPR007865">
    <property type="entry name" value="Aminopep_P_N"/>
</dbReference>
<dbReference type="GO" id="GO:0006508">
    <property type="term" value="P:proteolysis"/>
    <property type="evidence" value="ECO:0007669"/>
    <property type="project" value="TreeGrafter"/>
</dbReference>
<dbReference type="OrthoDB" id="9806388at2"/>
<gene>
    <name evidence="9" type="ORF">DWY69_25950</name>
</gene>
<proteinExistence type="inferred from homology"/>
<comment type="catalytic activity">
    <reaction evidence="1">
        <text>Release of any N-terminal amino acid, including proline, that is linked to proline, even from a dipeptide or tripeptide.</text>
        <dbReference type="EC" id="3.4.11.9"/>
    </reaction>
</comment>
<sequence>MDKTFHSGNRERLYGKMKENSILLLFSGTEVRKTNDEFYPFYTDRNFLYLTGLDGREFILAARKDSAGAVEECVYILPPDPMQERWTGERLKPAQVEAISGISDIRENGVFGQQLHAWAVSGNYKHLYLDLYRVSPDDRDCPAHLLAKKAKLEYPYLRIENANVLIRSLRTIKQACEIEAMREAEKITRDGIVAMMKASRPGMYEYQYKAEFDYALGQHGPQGPAFPSIISAGKNNFCIHYYQYKGQARDGDMILNDVGAWHDGLMNDVSRGWPCNGRFTEKQKLLYECALKTSNHMFEIIRPGMKMADVDKTARAYNAEMLKEAGVLKRTEDIGTFMWHGGAHHVGYDVHDVVDFSIGSIAPGMVFCVDIGIYHEEWGIGFRLEDNCLVTEEGCENLSVITPRTVEEIEDTMKRGLTAGCSGR</sequence>
<reference evidence="9 10" key="1">
    <citation type="submission" date="2018-08" db="EMBL/GenBank/DDBJ databases">
        <title>A genome reference for cultivated species of the human gut microbiota.</title>
        <authorList>
            <person name="Zou Y."/>
            <person name="Xue W."/>
            <person name="Luo G."/>
        </authorList>
    </citation>
    <scope>NUCLEOTIDE SEQUENCE [LARGE SCALE GENOMIC DNA]</scope>
    <source>
        <strain evidence="9 10">AF26-4BH</strain>
    </source>
</reference>
<evidence type="ECO:0000313" key="9">
    <source>
        <dbReference type="EMBL" id="RGE65484.1"/>
    </source>
</evidence>
<accession>A0A3E3IEH5</accession>
<dbReference type="InterPro" id="IPR036005">
    <property type="entry name" value="Creatinase/aminopeptidase-like"/>
</dbReference>
<protein>
    <recommendedName>
        <fullName evidence="4">Xaa-Pro aminopeptidase</fullName>
        <ecNumber evidence="4">3.4.11.9</ecNumber>
    </recommendedName>
</protein>
<dbReference type="InterPro" id="IPR000994">
    <property type="entry name" value="Pept_M24"/>
</dbReference>
<evidence type="ECO:0000256" key="2">
    <source>
        <dbReference type="ARBA" id="ARBA00001936"/>
    </source>
</evidence>
<comment type="caution">
    <text evidence="9">The sequence shown here is derived from an EMBL/GenBank/DDBJ whole genome shotgun (WGS) entry which is preliminary data.</text>
</comment>
<dbReference type="GO" id="GO:0005829">
    <property type="term" value="C:cytosol"/>
    <property type="evidence" value="ECO:0007669"/>
    <property type="project" value="TreeGrafter"/>
</dbReference>
<dbReference type="GO" id="GO:0070006">
    <property type="term" value="F:metalloaminopeptidase activity"/>
    <property type="evidence" value="ECO:0007669"/>
    <property type="project" value="InterPro"/>
</dbReference>
<dbReference type="SUPFAM" id="SSF53092">
    <property type="entry name" value="Creatinase/prolidase N-terminal domain"/>
    <property type="match status" value="1"/>
</dbReference>
<organism evidence="9 10">
    <name type="scientific">Eisenbergiella massiliensis</name>
    <dbReference type="NCBI Taxonomy" id="1720294"/>
    <lineage>
        <taxon>Bacteria</taxon>
        <taxon>Bacillati</taxon>
        <taxon>Bacillota</taxon>
        <taxon>Clostridia</taxon>
        <taxon>Lachnospirales</taxon>
        <taxon>Lachnospiraceae</taxon>
        <taxon>Eisenbergiella</taxon>
    </lineage>
</organism>
<keyword evidence="7" id="KW-0464">Manganese</keyword>
<keyword evidence="6" id="KW-0378">Hydrolase</keyword>
<evidence type="ECO:0000256" key="5">
    <source>
        <dbReference type="ARBA" id="ARBA00022723"/>
    </source>
</evidence>
<dbReference type="Gene3D" id="3.40.350.10">
    <property type="entry name" value="Creatinase/prolidase N-terminal domain"/>
    <property type="match status" value="1"/>
</dbReference>
<dbReference type="Gene3D" id="3.90.230.10">
    <property type="entry name" value="Creatinase/methionine aminopeptidase superfamily"/>
    <property type="match status" value="1"/>
</dbReference>
<dbReference type="SUPFAM" id="SSF55920">
    <property type="entry name" value="Creatinase/aminopeptidase"/>
    <property type="match status" value="1"/>
</dbReference>
<dbReference type="Proteomes" id="UP000261166">
    <property type="component" value="Unassembled WGS sequence"/>
</dbReference>
<dbReference type="PANTHER" id="PTHR43226:SF4">
    <property type="entry name" value="XAA-PRO AMINOPEPTIDASE 3"/>
    <property type="match status" value="1"/>
</dbReference>
<dbReference type="GO" id="GO:0030145">
    <property type="term" value="F:manganese ion binding"/>
    <property type="evidence" value="ECO:0007669"/>
    <property type="project" value="InterPro"/>
</dbReference>
<keyword evidence="5" id="KW-0479">Metal-binding</keyword>
<dbReference type="PANTHER" id="PTHR43226">
    <property type="entry name" value="XAA-PRO AMINOPEPTIDASE 3"/>
    <property type="match status" value="1"/>
</dbReference>
<dbReference type="InterPro" id="IPR052433">
    <property type="entry name" value="X-Pro_dipept-like"/>
</dbReference>
<comment type="cofactor">
    <cofactor evidence="2">
        <name>Mn(2+)</name>
        <dbReference type="ChEBI" id="CHEBI:29035"/>
    </cofactor>
</comment>
<dbReference type="Pfam" id="PF05195">
    <property type="entry name" value="AMP_N"/>
    <property type="match status" value="1"/>
</dbReference>
<dbReference type="EC" id="3.4.11.9" evidence="4"/>
<dbReference type="RefSeq" id="WP_147331911.1">
    <property type="nucleotide sequence ID" value="NZ_JBKVAZ010000010.1"/>
</dbReference>
<dbReference type="SMART" id="SM01011">
    <property type="entry name" value="AMP_N"/>
    <property type="match status" value="1"/>
</dbReference>
<feature type="domain" description="Aminopeptidase P N-terminal" evidence="8">
    <location>
        <begin position="1"/>
        <end position="136"/>
    </location>
</feature>
<evidence type="ECO:0000256" key="1">
    <source>
        <dbReference type="ARBA" id="ARBA00001424"/>
    </source>
</evidence>
<dbReference type="InterPro" id="IPR029149">
    <property type="entry name" value="Creatin/AminoP/Spt16_N"/>
</dbReference>
<evidence type="ECO:0000256" key="7">
    <source>
        <dbReference type="ARBA" id="ARBA00023211"/>
    </source>
</evidence>
<evidence type="ECO:0000256" key="6">
    <source>
        <dbReference type="ARBA" id="ARBA00022801"/>
    </source>
</evidence>
<evidence type="ECO:0000259" key="8">
    <source>
        <dbReference type="SMART" id="SM01011"/>
    </source>
</evidence>
<dbReference type="Pfam" id="PF00557">
    <property type="entry name" value="Peptidase_M24"/>
    <property type="match status" value="1"/>
</dbReference>